<organism evidence="4">
    <name type="scientific">Schistocephalus solidus</name>
    <name type="common">Tapeworm</name>
    <dbReference type="NCBI Taxonomy" id="70667"/>
    <lineage>
        <taxon>Eukaryota</taxon>
        <taxon>Metazoa</taxon>
        <taxon>Spiralia</taxon>
        <taxon>Lophotrochozoa</taxon>
        <taxon>Platyhelminthes</taxon>
        <taxon>Cestoda</taxon>
        <taxon>Eucestoda</taxon>
        <taxon>Diphyllobothriidea</taxon>
        <taxon>Diphyllobothriidae</taxon>
        <taxon>Schistocephalus</taxon>
    </lineage>
</organism>
<evidence type="ECO:0000313" key="3">
    <source>
        <dbReference type="Proteomes" id="UP000275846"/>
    </source>
</evidence>
<sequence length="125" mass="13458">MDGHLRTQCTNNPTTPTSMLNSANPPSESPTFNPGINSITPIIIEATSQYSSPVTPTTATTTSAEYNAPRINVNGLWLAAGLEWNRHVIHLKTKLKMYKAVVLTTLLYGAETGSQTAMAPPYPLS</sequence>
<accession>A0A183TF81</accession>
<evidence type="ECO:0000256" key="1">
    <source>
        <dbReference type="SAM" id="MobiDB-lite"/>
    </source>
</evidence>
<gene>
    <name evidence="2" type="ORF">SSLN_LOCUS15131</name>
</gene>
<protein>
    <submittedName>
        <fullName evidence="2 4">Uncharacterized protein</fullName>
    </submittedName>
</protein>
<reference evidence="2 3" key="2">
    <citation type="submission" date="2018-11" db="EMBL/GenBank/DDBJ databases">
        <authorList>
            <consortium name="Pathogen Informatics"/>
        </authorList>
    </citation>
    <scope>NUCLEOTIDE SEQUENCE [LARGE SCALE GENOMIC DNA]</scope>
    <source>
        <strain evidence="2 3">NST_G2</strain>
    </source>
</reference>
<feature type="region of interest" description="Disordered" evidence="1">
    <location>
        <begin position="1"/>
        <end position="32"/>
    </location>
</feature>
<evidence type="ECO:0000313" key="4">
    <source>
        <dbReference type="WBParaSite" id="SSLN_0001569601-mRNA-1"/>
    </source>
</evidence>
<proteinExistence type="predicted"/>
<reference evidence="4" key="1">
    <citation type="submission" date="2016-06" db="UniProtKB">
        <authorList>
            <consortium name="WormBaseParasite"/>
        </authorList>
    </citation>
    <scope>IDENTIFICATION</scope>
</reference>
<dbReference type="AlphaFoldDB" id="A0A183TF81"/>
<dbReference type="EMBL" id="UYSU01039630">
    <property type="protein sequence ID" value="VDM01517.1"/>
    <property type="molecule type" value="Genomic_DNA"/>
</dbReference>
<evidence type="ECO:0000313" key="2">
    <source>
        <dbReference type="EMBL" id="VDM01517.1"/>
    </source>
</evidence>
<dbReference type="OrthoDB" id="6317163at2759"/>
<keyword evidence="3" id="KW-1185">Reference proteome</keyword>
<dbReference type="WBParaSite" id="SSLN_0001569601-mRNA-1">
    <property type="protein sequence ID" value="SSLN_0001569601-mRNA-1"/>
    <property type="gene ID" value="SSLN_0001569601"/>
</dbReference>
<feature type="compositionally biased region" description="Polar residues" evidence="1">
    <location>
        <begin position="7"/>
        <end position="32"/>
    </location>
</feature>
<dbReference type="Proteomes" id="UP000275846">
    <property type="component" value="Unassembled WGS sequence"/>
</dbReference>
<name>A0A183TF81_SCHSO</name>